<name>A0ABR7KIT9_9FIRM</name>
<evidence type="ECO:0000313" key="2">
    <source>
        <dbReference type="Proteomes" id="UP000649075"/>
    </source>
</evidence>
<reference evidence="1 2" key="1">
    <citation type="submission" date="2020-08" db="EMBL/GenBank/DDBJ databases">
        <authorList>
            <person name="Liu C."/>
            <person name="Sun Q."/>
        </authorList>
    </citation>
    <scope>NUCLEOTIDE SEQUENCE [LARGE SCALE GENOMIC DNA]</scope>
    <source>
        <strain evidence="1 2">L34</strain>
    </source>
</reference>
<sequence>MTHIRCPHCGHETAQIIYGFPVMDDKLQKDIDEQRVYLAGCEKMIPPASRHCFYCNQDVYYSFLPVDEAETTCVEFKIGEFHQGYQKIIVEKKENRFIATYIDSLTNLECETNIDLTEKEYKKFIHNIYPTLKNGMKTMMI</sequence>
<dbReference type="Proteomes" id="UP000649075">
    <property type="component" value="Unassembled WGS sequence"/>
</dbReference>
<gene>
    <name evidence="1" type="ORF">H8911_07810</name>
</gene>
<dbReference type="RefSeq" id="WP_186999253.1">
    <property type="nucleotide sequence ID" value="NZ_JACRWH010000031.1"/>
</dbReference>
<dbReference type="EMBL" id="JACRWH010000031">
    <property type="protein sequence ID" value="MBC6012640.1"/>
    <property type="molecule type" value="Genomic_DNA"/>
</dbReference>
<evidence type="ECO:0008006" key="3">
    <source>
        <dbReference type="Google" id="ProtNLM"/>
    </source>
</evidence>
<protein>
    <recommendedName>
        <fullName evidence="3">CpXC domain-containing protein</fullName>
    </recommendedName>
</protein>
<comment type="caution">
    <text evidence="1">The sequence shown here is derived from an EMBL/GenBank/DDBJ whole genome shotgun (WGS) entry which is preliminary data.</text>
</comment>
<keyword evidence="2" id="KW-1185">Reference proteome</keyword>
<evidence type="ECO:0000313" key="1">
    <source>
        <dbReference type="EMBL" id="MBC6012640.1"/>
    </source>
</evidence>
<proteinExistence type="predicted"/>
<organism evidence="1 2">
    <name type="scientific">Holdemanella hominis</name>
    <dbReference type="NCBI Taxonomy" id="2764327"/>
    <lineage>
        <taxon>Bacteria</taxon>
        <taxon>Bacillati</taxon>
        <taxon>Bacillota</taxon>
        <taxon>Erysipelotrichia</taxon>
        <taxon>Erysipelotrichales</taxon>
        <taxon>Erysipelotrichaceae</taxon>
        <taxon>Holdemanella</taxon>
    </lineage>
</organism>
<accession>A0ABR7KIT9</accession>